<organism evidence="1 2">
    <name type="scientific">Lysinibacillus xylanilyticus</name>
    <dbReference type="NCBI Taxonomy" id="582475"/>
    <lineage>
        <taxon>Bacteria</taxon>
        <taxon>Bacillati</taxon>
        <taxon>Bacillota</taxon>
        <taxon>Bacilli</taxon>
        <taxon>Bacillales</taxon>
        <taxon>Bacillaceae</taxon>
        <taxon>Lysinibacillus</taxon>
    </lineage>
</organism>
<dbReference type="Proteomes" id="UP001558534">
    <property type="component" value="Unassembled WGS sequence"/>
</dbReference>
<sequence length="118" mass="13617">MIISKSMIDGFSRTYVKENSVVCYAESQTLSGASNKAILILNDSTLHILFLNITLSKVIQHTELSLREIQNSKLKKNSFFLSSVWSFRVNQNKWRFRIMKKIVTLGNMQSEFIKNIVI</sequence>
<accession>A0ABV3W0Y5</accession>
<evidence type="ECO:0000313" key="2">
    <source>
        <dbReference type="Proteomes" id="UP001558534"/>
    </source>
</evidence>
<proteinExistence type="predicted"/>
<reference evidence="1 2" key="1">
    <citation type="submission" date="2024-07" db="EMBL/GenBank/DDBJ databases">
        <title>Characterization of a bacterium isolated from hydrolysated instant sea cucumber by whole-genome sequencing and metabolomics.</title>
        <authorList>
            <person name="Luo X."/>
            <person name="Zhang Z."/>
            <person name="Zheng Z."/>
            <person name="Zhang W."/>
            <person name="Ming T."/>
            <person name="Jiao L."/>
            <person name="Su X."/>
            <person name="Kong F."/>
            <person name="Xu J."/>
        </authorList>
    </citation>
    <scope>NUCLEOTIDE SEQUENCE [LARGE SCALE GENOMIC DNA]</scope>
    <source>
        <strain evidence="1 2">XL-2024</strain>
    </source>
</reference>
<evidence type="ECO:0000313" key="1">
    <source>
        <dbReference type="EMBL" id="MEX3746834.1"/>
    </source>
</evidence>
<protein>
    <submittedName>
        <fullName evidence="1">Uncharacterized protein</fullName>
    </submittedName>
</protein>
<dbReference type="EMBL" id="JBFRHK010000011">
    <property type="protein sequence ID" value="MEX3746834.1"/>
    <property type="molecule type" value="Genomic_DNA"/>
</dbReference>
<comment type="caution">
    <text evidence="1">The sequence shown here is derived from an EMBL/GenBank/DDBJ whole genome shotgun (WGS) entry which is preliminary data.</text>
</comment>
<name>A0ABV3W0Y5_9BACI</name>
<keyword evidence="2" id="KW-1185">Reference proteome</keyword>
<gene>
    <name evidence="1" type="ORF">AB1300_17065</name>
</gene>
<dbReference type="RefSeq" id="WP_368637415.1">
    <property type="nucleotide sequence ID" value="NZ_JBFRHK010000011.1"/>
</dbReference>